<organism evidence="2 3">
    <name type="scientific">Phytohabitans maris</name>
    <dbReference type="NCBI Taxonomy" id="3071409"/>
    <lineage>
        <taxon>Bacteria</taxon>
        <taxon>Bacillati</taxon>
        <taxon>Actinomycetota</taxon>
        <taxon>Actinomycetes</taxon>
        <taxon>Micromonosporales</taxon>
        <taxon>Micromonosporaceae</taxon>
    </lineage>
</organism>
<dbReference type="SUPFAM" id="SSF54909">
    <property type="entry name" value="Dimeric alpha+beta barrel"/>
    <property type="match status" value="1"/>
</dbReference>
<sequence>MPAPDVFRVMLRFTITEGTETAFERVWFGIAERVRGTPGNLEQWLMRDAEDPSTYYLISDWTDETRFREFERSAGHAADRASLTPFRYGVSMSTMLVLRHFPGSFAAASPAPSKLSTREGRS</sequence>
<keyword evidence="2" id="KW-0560">Oxidoreductase</keyword>
<feature type="domain" description="ABM" evidence="1">
    <location>
        <begin position="7"/>
        <end position="95"/>
    </location>
</feature>
<proteinExistence type="predicted"/>
<name>A0ABU0ZK57_9ACTN</name>
<comment type="caution">
    <text evidence="2">The sequence shown here is derived from an EMBL/GenBank/DDBJ whole genome shotgun (WGS) entry which is preliminary data.</text>
</comment>
<reference evidence="2 3" key="1">
    <citation type="submission" date="2023-08" db="EMBL/GenBank/DDBJ databases">
        <title>Phytohabitans sansha sp. nov., isolated from marine sediment.</title>
        <authorList>
            <person name="Zhao Y."/>
            <person name="Yi K."/>
        </authorList>
    </citation>
    <scope>NUCLEOTIDE SEQUENCE [LARGE SCALE GENOMIC DNA]</scope>
    <source>
        <strain evidence="2 3">ZYX-F-186</strain>
    </source>
</reference>
<dbReference type="RefSeq" id="WP_308714702.1">
    <property type="nucleotide sequence ID" value="NZ_JAVHUY010000022.1"/>
</dbReference>
<protein>
    <submittedName>
        <fullName evidence="2">Antibiotic biosynthesis monooxygenase family protein</fullName>
    </submittedName>
</protein>
<evidence type="ECO:0000259" key="1">
    <source>
        <dbReference type="PROSITE" id="PS51725"/>
    </source>
</evidence>
<accession>A0ABU0ZK57</accession>
<gene>
    <name evidence="2" type="ORF">RB614_23175</name>
</gene>
<keyword evidence="2" id="KW-0503">Monooxygenase</keyword>
<evidence type="ECO:0000313" key="2">
    <source>
        <dbReference type="EMBL" id="MDQ7907424.1"/>
    </source>
</evidence>
<evidence type="ECO:0000313" key="3">
    <source>
        <dbReference type="Proteomes" id="UP001230908"/>
    </source>
</evidence>
<dbReference type="GO" id="GO:0004497">
    <property type="term" value="F:monooxygenase activity"/>
    <property type="evidence" value="ECO:0007669"/>
    <property type="project" value="UniProtKB-KW"/>
</dbReference>
<dbReference type="Proteomes" id="UP001230908">
    <property type="component" value="Unassembled WGS sequence"/>
</dbReference>
<dbReference type="InterPro" id="IPR007138">
    <property type="entry name" value="ABM_dom"/>
</dbReference>
<dbReference type="Gene3D" id="3.30.70.100">
    <property type="match status" value="1"/>
</dbReference>
<dbReference type="PROSITE" id="PS51725">
    <property type="entry name" value="ABM"/>
    <property type="match status" value="1"/>
</dbReference>
<keyword evidence="3" id="KW-1185">Reference proteome</keyword>
<dbReference type="InterPro" id="IPR011008">
    <property type="entry name" value="Dimeric_a/b-barrel"/>
</dbReference>
<dbReference type="Pfam" id="PF03992">
    <property type="entry name" value="ABM"/>
    <property type="match status" value="1"/>
</dbReference>
<dbReference type="EMBL" id="JAVHUY010000022">
    <property type="protein sequence ID" value="MDQ7907424.1"/>
    <property type="molecule type" value="Genomic_DNA"/>
</dbReference>